<dbReference type="Pfam" id="PF14076">
    <property type="entry name" value="DUF4258"/>
    <property type="match status" value="1"/>
</dbReference>
<gene>
    <name evidence="1" type="ORF">UW07_C0017G0016</name>
</gene>
<reference evidence="1 2" key="1">
    <citation type="journal article" date="2015" name="Nature">
        <title>rRNA introns, odd ribosomes, and small enigmatic genomes across a large radiation of phyla.</title>
        <authorList>
            <person name="Brown C.T."/>
            <person name="Hug L.A."/>
            <person name="Thomas B.C."/>
            <person name="Sharon I."/>
            <person name="Castelle C.J."/>
            <person name="Singh A."/>
            <person name="Wilkins M.J."/>
            <person name="Williams K.H."/>
            <person name="Banfield J.F."/>
        </authorList>
    </citation>
    <scope>NUCLEOTIDE SEQUENCE [LARGE SCALE GENOMIC DNA]</scope>
</reference>
<name>A0A0G1FPS3_9BACT</name>
<proteinExistence type="predicted"/>
<dbReference type="EMBL" id="LCGX01000017">
    <property type="protein sequence ID" value="KKT24360.1"/>
    <property type="molecule type" value="Genomic_DNA"/>
</dbReference>
<organism evidence="1 2">
    <name type="scientific">Candidatus Nomurabacteria bacterium GW2011_GWF2_43_8</name>
    <dbReference type="NCBI Taxonomy" id="1618779"/>
    <lineage>
        <taxon>Bacteria</taxon>
        <taxon>Candidatus Nomuraibacteriota</taxon>
    </lineage>
</organism>
<protein>
    <recommendedName>
        <fullName evidence="3">DUF4258 domain-containing protein</fullName>
    </recommendedName>
</protein>
<evidence type="ECO:0008006" key="3">
    <source>
        <dbReference type="Google" id="ProtNLM"/>
    </source>
</evidence>
<sequence>MKIIFTDHSKERISERGIVISDIKKAINSPTSHLWSYPPTQKIQKIVKGKTLEIVFEQKGQIIIIITAYYL</sequence>
<dbReference type="InterPro" id="IPR025354">
    <property type="entry name" value="DUF4258"/>
</dbReference>
<evidence type="ECO:0000313" key="2">
    <source>
        <dbReference type="Proteomes" id="UP000033831"/>
    </source>
</evidence>
<accession>A0A0G1FPS3</accession>
<dbReference type="Proteomes" id="UP000033831">
    <property type="component" value="Unassembled WGS sequence"/>
</dbReference>
<dbReference type="AlphaFoldDB" id="A0A0G1FPS3"/>
<comment type="caution">
    <text evidence="1">The sequence shown here is derived from an EMBL/GenBank/DDBJ whole genome shotgun (WGS) entry which is preliminary data.</text>
</comment>
<evidence type="ECO:0000313" key="1">
    <source>
        <dbReference type="EMBL" id="KKT24360.1"/>
    </source>
</evidence>